<feature type="transmembrane region" description="Helical" evidence="1">
    <location>
        <begin position="128"/>
        <end position="152"/>
    </location>
</feature>
<organism evidence="2 3">
    <name type="scientific">Heyndrickxia ginsengihumi</name>
    <dbReference type="NCBI Taxonomy" id="363870"/>
    <lineage>
        <taxon>Bacteria</taxon>
        <taxon>Bacillati</taxon>
        <taxon>Bacillota</taxon>
        <taxon>Bacilli</taxon>
        <taxon>Bacillales</taxon>
        <taxon>Bacillaceae</taxon>
        <taxon>Heyndrickxia</taxon>
    </lineage>
</organism>
<gene>
    <name evidence="2" type="ORF">G4D61_14165</name>
</gene>
<reference evidence="2 3" key="1">
    <citation type="submission" date="2020-02" db="EMBL/GenBank/DDBJ databases">
        <authorList>
            <person name="Feng H."/>
        </authorList>
    </citation>
    <scope>NUCLEOTIDE SEQUENCE [LARGE SCALE GENOMIC DNA]</scope>
    <source>
        <strain evidence="2 3">Gsoil 114</strain>
    </source>
</reference>
<evidence type="ECO:0000256" key="1">
    <source>
        <dbReference type="SAM" id="Phobius"/>
    </source>
</evidence>
<evidence type="ECO:0000313" key="3">
    <source>
        <dbReference type="Proteomes" id="UP000476934"/>
    </source>
</evidence>
<keyword evidence="1" id="KW-0812">Transmembrane</keyword>
<keyword evidence="3" id="KW-1185">Reference proteome</keyword>
<dbReference type="RefSeq" id="WP_052137931.1">
    <property type="nucleotide sequence ID" value="NZ_JAAIWK010000026.1"/>
</dbReference>
<keyword evidence="1" id="KW-1133">Transmembrane helix</keyword>
<accession>A0A6M0PB05</accession>
<keyword evidence="1" id="KW-0472">Membrane</keyword>
<dbReference type="Proteomes" id="UP000476934">
    <property type="component" value="Unassembled WGS sequence"/>
</dbReference>
<feature type="transmembrane region" description="Helical" evidence="1">
    <location>
        <begin position="64"/>
        <end position="84"/>
    </location>
</feature>
<dbReference type="AlphaFoldDB" id="A0A6M0PB05"/>
<feature type="transmembrane region" description="Helical" evidence="1">
    <location>
        <begin position="96"/>
        <end position="116"/>
    </location>
</feature>
<dbReference type="EMBL" id="JAAIWK010000026">
    <property type="protein sequence ID" value="NEY21090.1"/>
    <property type="molecule type" value="Genomic_DNA"/>
</dbReference>
<dbReference type="NCBIfam" id="NF041644">
    <property type="entry name" value="CBO0543_fam"/>
    <property type="match status" value="1"/>
</dbReference>
<protein>
    <submittedName>
        <fullName evidence="2">Uncharacterized protein</fullName>
    </submittedName>
</protein>
<reference evidence="2 3" key="2">
    <citation type="submission" date="2020-03" db="EMBL/GenBank/DDBJ databases">
        <title>Bacillus aquiflavi sp. nov., isolated from yellow water of strong flavor Chinese baijiu in Yibin region of China.</title>
        <authorList>
            <person name="Xie J."/>
        </authorList>
    </citation>
    <scope>NUCLEOTIDE SEQUENCE [LARGE SCALE GENOMIC DNA]</scope>
    <source>
        <strain evidence="2 3">Gsoil 114</strain>
    </source>
</reference>
<feature type="transmembrane region" description="Helical" evidence="1">
    <location>
        <begin position="158"/>
        <end position="176"/>
    </location>
</feature>
<name>A0A6M0PB05_9BACI</name>
<proteinExistence type="predicted"/>
<dbReference type="InterPro" id="IPR048147">
    <property type="entry name" value="CBO0543-like"/>
</dbReference>
<sequence length="186" mass="22227">MSLYLLNSYHTIEMKQQELHQLSLHFWLDHNLWTWKWWLLLVLTVLPLIIWWKVLEKTKGFEIAFYGSMLSLSALILDVIGSEWDWWAYPVKLLPGIPPFITADSILVPVVFMIVYQHYSLTWKTFFISSFITAMIVAFLCEPIMIWVGYYQLVKWKLVYSFLYYLLATCIARYLIVKIKRLSSKE</sequence>
<comment type="caution">
    <text evidence="2">The sequence shown here is derived from an EMBL/GenBank/DDBJ whole genome shotgun (WGS) entry which is preliminary data.</text>
</comment>
<evidence type="ECO:0000313" key="2">
    <source>
        <dbReference type="EMBL" id="NEY21090.1"/>
    </source>
</evidence>
<feature type="transmembrane region" description="Helical" evidence="1">
    <location>
        <begin position="35"/>
        <end position="52"/>
    </location>
</feature>
<dbReference type="OrthoDB" id="1679483at2"/>